<reference evidence="1 2" key="1">
    <citation type="submission" date="2024-03" db="EMBL/GenBank/DDBJ databases">
        <title>Sequence of Lycoming College Course Isolates.</title>
        <authorList>
            <person name="Plotts O."/>
            <person name="Newman J."/>
        </authorList>
    </citation>
    <scope>NUCLEOTIDE SEQUENCE [LARGE SCALE GENOMIC DNA]</scope>
    <source>
        <strain evidence="1 2">CJB-3</strain>
    </source>
</reference>
<organism evidence="1 2">
    <name type="scientific">Pedobacter panaciterrae</name>
    <dbReference type="NCBI Taxonomy" id="363849"/>
    <lineage>
        <taxon>Bacteria</taxon>
        <taxon>Pseudomonadati</taxon>
        <taxon>Bacteroidota</taxon>
        <taxon>Sphingobacteriia</taxon>
        <taxon>Sphingobacteriales</taxon>
        <taxon>Sphingobacteriaceae</taxon>
        <taxon>Pedobacter</taxon>
    </lineage>
</organism>
<evidence type="ECO:0000313" key="1">
    <source>
        <dbReference type="EMBL" id="MEJ2903426.1"/>
    </source>
</evidence>
<comment type="caution">
    <text evidence="1">The sequence shown here is derived from an EMBL/GenBank/DDBJ whole genome shotgun (WGS) entry which is preliminary data.</text>
</comment>
<dbReference type="Proteomes" id="UP001378956">
    <property type="component" value="Unassembled WGS sequence"/>
</dbReference>
<dbReference type="Pfam" id="PF16407">
    <property type="entry name" value="PKD_2"/>
    <property type="match status" value="1"/>
</dbReference>
<proteinExistence type="predicted"/>
<accession>A0ABU8NMN1</accession>
<dbReference type="PROSITE" id="PS51257">
    <property type="entry name" value="PROKAR_LIPOPROTEIN"/>
    <property type="match status" value="1"/>
</dbReference>
<dbReference type="SUPFAM" id="SSF69304">
    <property type="entry name" value="Tricorn protease N-terminal domain"/>
    <property type="match status" value="1"/>
</dbReference>
<protein>
    <submittedName>
        <fullName evidence="1">PKD-like family lipoprotein</fullName>
    </submittedName>
</protein>
<sequence length="473" mass="52600">MSLRKKIGLIILTIIALSACHKDLGDYEINMPAAPEVSNLDSVYTAVVGDSLIIKPTIKNTKGDDIELQWRISVMTGNDVKFIGPALRIIFGLEAQRYEARLTVYNKTNGMKYFHDFFVDGGTEFGSGTAVLSLENGTTQFSFIKTDGEVQARLYQAMQGKDLPKDPMNLFLMKNTTTGGTLLGYWIITKGGGIRLNANTMQEDPKYPNTIADNFFAAPDKLEVGQLKQHPQGILAGVISNALTYGTTNTWDQSPTYGMFSAAEGEYQLAPSFIMNFNQNQGTYFIGFERNLKQFVRLNVYNGPTYFGTQYDSESTAIFDPKNVGMDLIHMEQLNSSDCFAYCKSGEGKIYELSFNVKFTGPFTFSPLRKRLFIRQELITEKTKWQGAKNGIIYLSSGSKVYRYNPINEDVRELLTDFGGGEVTMIRLSENEETIMVGVAGSIYYLDISTGKLGTFIKKIEGIPGAPIDVAVR</sequence>
<dbReference type="RefSeq" id="WP_288879088.1">
    <property type="nucleotide sequence ID" value="NZ_CBFGNQ010000001.1"/>
</dbReference>
<evidence type="ECO:0000313" key="2">
    <source>
        <dbReference type="Proteomes" id="UP001378956"/>
    </source>
</evidence>
<gene>
    <name evidence="1" type="ORF">WAE58_13365</name>
</gene>
<dbReference type="InterPro" id="IPR032183">
    <property type="entry name" value="PKD-like"/>
</dbReference>
<name>A0ABU8NMN1_9SPHI</name>
<keyword evidence="2" id="KW-1185">Reference proteome</keyword>
<dbReference type="EMBL" id="JBBEUB010000004">
    <property type="protein sequence ID" value="MEJ2903426.1"/>
    <property type="molecule type" value="Genomic_DNA"/>
</dbReference>